<evidence type="ECO:0000313" key="11">
    <source>
        <dbReference type="Proteomes" id="UP000231581"/>
    </source>
</evidence>
<dbReference type="InterPro" id="IPR015760">
    <property type="entry name" value="TIF_IF2"/>
</dbReference>
<evidence type="ECO:0000256" key="2">
    <source>
        <dbReference type="ARBA" id="ARBA00020675"/>
    </source>
</evidence>
<dbReference type="AlphaFoldDB" id="A0A2H0BT04"/>
<dbReference type="InterPro" id="IPR036925">
    <property type="entry name" value="TIF_IF2_dom3_sf"/>
</dbReference>
<comment type="similarity">
    <text evidence="1 8">Belongs to the TRAFAC class translation factor GTPase superfamily. Classic translation factor GTPase family. IF-2 subfamily.</text>
</comment>
<dbReference type="Pfam" id="PF22042">
    <property type="entry name" value="EF-G_D2"/>
    <property type="match status" value="1"/>
</dbReference>
<dbReference type="GO" id="GO:0005737">
    <property type="term" value="C:cytoplasm"/>
    <property type="evidence" value="ECO:0007669"/>
    <property type="project" value="UniProtKB-UniRule"/>
</dbReference>
<dbReference type="NCBIfam" id="TIGR00231">
    <property type="entry name" value="small_GTP"/>
    <property type="match status" value="1"/>
</dbReference>
<dbReference type="FunFam" id="2.40.30.10:FF:000008">
    <property type="entry name" value="Translation initiation factor IF-2"/>
    <property type="match status" value="1"/>
</dbReference>
<dbReference type="GO" id="GO:0003743">
    <property type="term" value="F:translation initiation factor activity"/>
    <property type="evidence" value="ECO:0007669"/>
    <property type="project" value="UniProtKB-UniRule"/>
</dbReference>
<evidence type="ECO:0000256" key="1">
    <source>
        <dbReference type="ARBA" id="ARBA00007733"/>
    </source>
</evidence>
<name>A0A2H0BT04_9BACT</name>
<reference evidence="10 11" key="1">
    <citation type="submission" date="2017-09" db="EMBL/GenBank/DDBJ databases">
        <title>Depth-based differentiation of microbial function through sediment-hosted aquifers and enrichment of novel symbionts in the deep terrestrial subsurface.</title>
        <authorList>
            <person name="Probst A.J."/>
            <person name="Ladd B."/>
            <person name="Jarett J.K."/>
            <person name="Geller-Mcgrath D.E."/>
            <person name="Sieber C.M."/>
            <person name="Emerson J.B."/>
            <person name="Anantharaman K."/>
            <person name="Thomas B.C."/>
            <person name="Malmstrom R."/>
            <person name="Stieglmeier M."/>
            <person name="Klingl A."/>
            <person name="Woyke T."/>
            <person name="Ryan C.M."/>
            <person name="Banfield J.F."/>
        </authorList>
    </citation>
    <scope>NUCLEOTIDE SEQUENCE [LARGE SCALE GENOMIC DNA]</scope>
    <source>
        <strain evidence="10">CG22_combo_CG10-13_8_21_14_all_47_17</strain>
    </source>
</reference>
<dbReference type="FunFam" id="3.40.50.300:FF:000019">
    <property type="entry name" value="Translation initiation factor IF-2"/>
    <property type="match status" value="1"/>
</dbReference>
<keyword evidence="4" id="KW-0547">Nucleotide-binding</keyword>
<evidence type="ECO:0000256" key="4">
    <source>
        <dbReference type="ARBA" id="ARBA00022741"/>
    </source>
</evidence>
<dbReference type="SUPFAM" id="SSF50447">
    <property type="entry name" value="Translation proteins"/>
    <property type="match status" value="2"/>
</dbReference>
<accession>A0A2H0BT04</accession>
<dbReference type="GO" id="GO:0003924">
    <property type="term" value="F:GTPase activity"/>
    <property type="evidence" value="ECO:0007669"/>
    <property type="project" value="InterPro"/>
</dbReference>
<dbReference type="GO" id="GO:0005525">
    <property type="term" value="F:GTP binding"/>
    <property type="evidence" value="ECO:0007669"/>
    <property type="project" value="UniProtKB-KW"/>
</dbReference>
<dbReference type="InterPro" id="IPR023115">
    <property type="entry name" value="TIF_IF2_dom3"/>
</dbReference>
<proteinExistence type="inferred from homology"/>
<evidence type="ECO:0000256" key="7">
    <source>
        <dbReference type="NCBIfam" id="TIGR00487"/>
    </source>
</evidence>
<dbReference type="Gene3D" id="3.40.50.10050">
    <property type="entry name" value="Translation initiation factor IF- 2, domain 3"/>
    <property type="match status" value="1"/>
</dbReference>
<dbReference type="CDD" id="cd01887">
    <property type="entry name" value="IF2_eIF5B"/>
    <property type="match status" value="1"/>
</dbReference>
<protein>
    <recommendedName>
        <fullName evidence="2 7">Translation initiation factor IF-2</fullName>
    </recommendedName>
</protein>
<dbReference type="InterPro" id="IPR044145">
    <property type="entry name" value="IF2_II"/>
</dbReference>
<dbReference type="InterPro" id="IPR009000">
    <property type="entry name" value="Transl_B-barrel_sf"/>
</dbReference>
<dbReference type="Pfam" id="PF00009">
    <property type="entry name" value="GTP_EFTU"/>
    <property type="match status" value="1"/>
</dbReference>
<dbReference type="PANTHER" id="PTHR43381">
    <property type="entry name" value="TRANSLATION INITIATION FACTOR IF-2-RELATED"/>
    <property type="match status" value="1"/>
</dbReference>
<dbReference type="CDD" id="cd03692">
    <property type="entry name" value="mtIF2_IVc"/>
    <property type="match status" value="1"/>
</dbReference>
<feature type="domain" description="Tr-type G" evidence="9">
    <location>
        <begin position="12"/>
        <end position="180"/>
    </location>
</feature>
<dbReference type="PANTHER" id="PTHR43381:SF4">
    <property type="entry name" value="EUKARYOTIC TRANSLATION INITIATION FACTOR 5B"/>
    <property type="match status" value="1"/>
</dbReference>
<keyword evidence="5 8" id="KW-0648">Protein biosynthesis</keyword>
<gene>
    <name evidence="10" type="ORF">COX00_01175</name>
</gene>
<dbReference type="SUPFAM" id="SSF52156">
    <property type="entry name" value="Initiation factor IF2/eIF5b, domain 3"/>
    <property type="match status" value="1"/>
</dbReference>
<dbReference type="InterPro" id="IPR053905">
    <property type="entry name" value="EF-G-like_DII"/>
</dbReference>
<evidence type="ECO:0000256" key="3">
    <source>
        <dbReference type="ARBA" id="ARBA00022540"/>
    </source>
</evidence>
<dbReference type="SUPFAM" id="SSF52540">
    <property type="entry name" value="P-loop containing nucleoside triphosphate hydrolases"/>
    <property type="match status" value="1"/>
</dbReference>
<comment type="caution">
    <text evidence="10">The sequence shown here is derived from an EMBL/GenBank/DDBJ whole genome shotgun (WGS) entry which is preliminary data.</text>
</comment>
<dbReference type="InterPro" id="IPR000795">
    <property type="entry name" value="T_Tr_GTP-bd_dom"/>
</dbReference>
<comment type="function">
    <text evidence="8">One of the essential components for the initiation of protein synthesis. Protects formylmethionyl-tRNA from spontaneous hydrolysis and promotes its binding to the 30S ribosomal subunits. Also involved in the hydrolysis of GTP during the formation of the 70S ribosomal complex.</text>
</comment>
<dbReference type="PROSITE" id="PS51722">
    <property type="entry name" value="G_TR_2"/>
    <property type="match status" value="1"/>
</dbReference>
<evidence type="ECO:0000256" key="8">
    <source>
        <dbReference type="RuleBase" id="RU000644"/>
    </source>
</evidence>
<evidence type="ECO:0000256" key="5">
    <source>
        <dbReference type="ARBA" id="ARBA00022917"/>
    </source>
</evidence>
<evidence type="ECO:0000259" key="9">
    <source>
        <dbReference type="PROSITE" id="PS51722"/>
    </source>
</evidence>
<keyword evidence="6" id="KW-0342">GTP-binding</keyword>
<organism evidence="10 11">
    <name type="scientific">Candidatus Uhrbacteria bacterium CG22_combo_CG10-13_8_21_14_all_47_17</name>
    <dbReference type="NCBI Taxonomy" id="1975041"/>
    <lineage>
        <taxon>Bacteria</taxon>
        <taxon>Candidatus Uhriibacteriota</taxon>
    </lineage>
</organism>
<dbReference type="EMBL" id="PCSZ01000027">
    <property type="protein sequence ID" value="PIP60816.1"/>
    <property type="molecule type" value="Genomic_DNA"/>
</dbReference>
<evidence type="ECO:0000313" key="10">
    <source>
        <dbReference type="EMBL" id="PIP60816.1"/>
    </source>
</evidence>
<dbReference type="InterPro" id="IPR000178">
    <property type="entry name" value="TF_IF2_bacterial-like"/>
</dbReference>
<dbReference type="Proteomes" id="UP000231581">
    <property type="component" value="Unassembled WGS sequence"/>
</dbReference>
<dbReference type="InterPro" id="IPR005225">
    <property type="entry name" value="Small_GTP-bd"/>
</dbReference>
<dbReference type="Gene3D" id="3.40.50.300">
    <property type="entry name" value="P-loop containing nucleotide triphosphate hydrolases"/>
    <property type="match status" value="1"/>
</dbReference>
<sequence>MLSKEEAAHLKTRPPVIVVMGHVDHGKTKLLDAIRTTHVMEAESGGITQHIGAYQVEKKDRKITFIDTPGHEAFTVMRSRGAKVADIAILVVAADDGVQPQTKEAIDIAKAAGLPFIVALNKMDKPGADPNRVMGQLAEAGVTVEEWGGQVPMARISAKTGEGIDALLDLVLLVSDMEKERILANPDALASGTVIEAHVDKGEGPVATVIIQNGTLHKNDWLGVDETAYGRVRIMRDWKGTMLADAPPGTPVKILGFKAAPAVGDIMEVPKDPKALEQKKMKSARLVADSFTAAKSMPKENEESGVKKVMLNVILKTDVLGSLEALLGMLEKIQHELVGVNVIQKGLGNITESDVERADASKPSVVYGFNVQIPTNIISDAREKSVDVKVYSVIYDLFDDVVARLNKLLPQEKIVTELGKAEVAAVFRTEPGKMIVGCRVKEGKLVANAKLRVFRAEEEAEQDIIGEGLIEGLQSGKSSVKEVPAGQECGLSYTGKVKLQEGDILEAYSEELKARKLEAFRI</sequence>
<dbReference type="InterPro" id="IPR027417">
    <property type="entry name" value="P-loop_NTPase"/>
</dbReference>
<keyword evidence="3 8" id="KW-0396">Initiation factor</keyword>
<dbReference type="FunFam" id="3.40.50.10050:FF:000001">
    <property type="entry name" value="Translation initiation factor IF-2"/>
    <property type="match status" value="1"/>
</dbReference>
<dbReference type="CDD" id="cd03702">
    <property type="entry name" value="IF2_mtIF2_II"/>
    <property type="match status" value="1"/>
</dbReference>
<dbReference type="Gene3D" id="2.40.30.10">
    <property type="entry name" value="Translation factors"/>
    <property type="match status" value="2"/>
</dbReference>
<dbReference type="Pfam" id="PF11987">
    <property type="entry name" value="IF-2"/>
    <property type="match status" value="1"/>
</dbReference>
<evidence type="ECO:0000256" key="6">
    <source>
        <dbReference type="ARBA" id="ARBA00023134"/>
    </source>
</evidence>
<dbReference type="NCBIfam" id="TIGR00487">
    <property type="entry name" value="IF-2"/>
    <property type="match status" value="1"/>
</dbReference>